<evidence type="ECO:0000313" key="8">
    <source>
        <dbReference type="EMBL" id="CAA2615776.1"/>
    </source>
</evidence>
<dbReference type="Pfam" id="PF00069">
    <property type="entry name" value="Pkinase"/>
    <property type="match status" value="1"/>
</dbReference>
<keyword evidence="3" id="KW-0732">Signal</keyword>
<reference evidence="8 9" key="1">
    <citation type="submission" date="2019-12" db="EMBL/GenBank/DDBJ databases">
        <authorList>
            <person name="Scholz U."/>
            <person name="Mascher M."/>
            <person name="Fiebig A."/>
        </authorList>
    </citation>
    <scope>NUCLEOTIDE SEQUENCE</scope>
</reference>
<dbReference type="SUPFAM" id="SSF56112">
    <property type="entry name" value="Protein kinase-like (PK-like)"/>
    <property type="match status" value="1"/>
</dbReference>
<dbReference type="PANTHER" id="PTHR47974">
    <property type="entry name" value="OS07G0415500 PROTEIN"/>
    <property type="match status" value="1"/>
</dbReference>
<keyword evidence="2" id="KW-0812">Transmembrane</keyword>
<dbReference type="PROSITE" id="PS50011">
    <property type="entry name" value="PROTEIN_KINASE_DOM"/>
    <property type="match status" value="1"/>
</dbReference>
<evidence type="ECO:0000256" key="2">
    <source>
        <dbReference type="ARBA" id="ARBA00022692"/>
    </source>
</evidence>
<evidence type="ECO:0000313" key="9">
    <source>
        <dbReference type="Proteomes" id="UP001189122"/>
    </source>
</evidence>
<comment type="subcellular location">
    <subcellularLocation>
        <location evidence="1">Membrane</location>
        <topology evidence="1">Single-pass membrane protein</topology>
    </subcellularLocation>
</comment>
<evidence type="ECO:0000256" key="4">
    <source>
        <dbReference type="ARBA" id="ARBA00022989"/>
    </source>
</evidence>
<gene>
    <name evidence="8" type="ORF">SI7747_02002026</name>
</gene>
<evidence type="ECO:0000256" key="6">
    <source>
        <dbReference type="SAM" id="MobiDB-lite"/>
    </source>
</evidence>
<keyword evidence="5" id="KW-0472">Membrane</keyword>
<dbReference type="GO" id="GO:0016020">
    <property type="term" value="C:membrane"/>
    <property type="evidence" value="ECO:0007669"/>
    <property type="project" value="UniProtKB-SubCell"/>
</dbReference>
<dbReference type="Proteomes" id="UP001189122">
    <property type="component" value="Unassembled WGS sequence"/>
</dbReference>
<dbReference type="GO" id="GO:0004672">
    <property type="term" value="F:protein kinase activity"/>
    <property type="evidence" value="ECO:0007669"/>
    <property type="project" value="InterPro"/>
</dbReference>
<accession>A0A7I8ICK4</accession>
<dbReference type="InterPro" id="IPR000719">
    <property type="entry name" value="Prot_kinase_dom"/>
</dbReference>
<dbReference type="Gene3D" id="1.10.510.10">
    <property type="entry name" value="Transferase(Phosphotransferase) domain 1"/>
    <property type="match status" value="1"/>
</dbReference>
<feature type="region of interest" description="Disordered" evidence="6">
    <location>
        <begin position="125"/>
        <end position="155"/>
    </location>
</feature>
<dbReference type="EMBL" id="CACRZD030000002">
    <property type="protein sequence ID" value="CAA6655486.1"/>
    <property type="molecule type" value="Genomic_DNA"/>
</dbReference>
<proteinExistence type="predicted"/>
<dbReference type="EMBL" id="LR743589">
    <property type="protein sequence ID" value="CAA2615776.1"/>
    <property type="molecule type" value="Genomic_DNA"/>
</dbReference>
<dbReference type="InterPro" id="IPR011009">
    <property type="entry name" value="Kinase-like_dom_sf"/>
</dbReference>
<keyword evidence="4" id="KW-1133">Transmembrane helix</keyword>
<feature type="compositionally biased region" description="Acidic residues" evidence="6">
    <location>
        <begin position="135"/>
        <end position="148"/>
    </location>
</feature>
<evidence type="ECO:0000256" key="1">
    <source>
        <dbReference type="ARBA" id="ARBA00004167"/>
    </source>
</evidence>
<evidence type="ECO:0000259" key="7">
    <source>
        <dbReference type="PROSITE" id="PS50011"/>
    </source>
</evidence>
<feature type="domain" description="Protein kinase" evidence="7">
    <location>
        <begin position="1"/>
        <end position="103"/>
    </location>
</feature>
<sequence length="155" mass="16857">MRGTWGYVAPEWISGVAITAKADVYSYGMTLMELIGGRRNVETAAAEEEEEDGEKCVVDPQLAGDYDVRQAERAALVAVWCIQDQETNRPTMGQVVKILEGTVEVTSPPLPQLLQALISGDSFRRAASRASTSPGDDDDDNYSEEDSEISVVNGR</sequence>
<keyword evidence="9" id="KW-1185">Reference proteome</keyword>
<evidence type="ECO:0000256" key="5">
    <source>
        <dbReference type="ARBA" id="ARBA00023136"/>
    </source>
</evidence>
<evidence type="ECO:0000256" key="3">
    <source>
        <dbReference type="ARBA" id="ARBA00022729"/>
    </source>
</evidence>
<dbReference type="GO" id="GO:0005524">
    <property type="term" value="F:ATP binding"/>
    <property type="evidence" value="ECO:0007669"/>
    <property type="project" value="InterPro"/>
</dbReference>
<name>A0A7I8ICK4_SPIIN</name>
<dbReference type="PANTHER" id="PTHR47974:SF20">
    <property type="entry name" value="RECEPTOR-LIKE SERINE_THREONINE-PROTEIN KINASE"/>
    <property type="match status" value="1"/>
</dbReference>
<organism evidence="8">
    <name type="scientific">Spirodela intermedia</name>
    <name type="common">Intermediate duckweed</name>
    <dbReference type="NCBI Taxonomy" id="51605"/>
    <lineage>
        <taxon>Eukaryota</taxon>
        <taxon>Viridiplantae</taxon>
        <taxon>Streptophyta</taxon>
        <taxon>Embryophyta</taxon>
        <taxon>Tracheophyta</taxon>
        <taxon>Spermatophyta</taxon>
        <taxon>Magnoliopsida</taxon>
        <taxon>Liliopsida</taxon>
        <taxon>Araceae</taxon>
        <taxon>Lemnoideae</taxon>
        <taxon>Spirodela</taxon>
    </lineage>
</organism>
<dbReference type="AlphaFoldDB" id="A0A7I8ICK4"/>
<protein>
    <recommendedName>
        <fullName evidence="7">Protein kinase domain-containing protein</fullName>
    </recommendedName>
</protein>